<dbReference type="AlphaFoldDB" id="A0A0A6Q3D3"/>
<proteinExistence type="predicted"/>
<dbReference type="RefSeq" id="WP_043661519.1">
    <property type="nucleotide sequence ID" value="NZ_BTGE01000006.1"/>
</dbReference>
<dbReference type="KEGG" id="cbut:ATN24_11330"/>
<evidence type="ECO:0000313" key="4">
    <source>
        <dbReference type="EMBL" id="PPV15755.1"/>
    </source>
</evidence>
<dbReference type="InterPro" id="IPR009057">
    <property type="entry name" value="Homeodomain-like_sf"/>
</dbReference>
<feature type="DNA-binding region" description="H-T-H motif" evidence="2">
    <location>
        <begin position="32"/>
        <end position="51"/>
    </location>
</feature>
<evidence type="ECO:0000313" key="5">
    <source>
        <dbReference type="Proteomes" id="UP000238081"/>
    </source>
</evidence>
<dbReference type="Proteomes" id="UP000238081">
    <property type="component" value="Unassembled WGS sequence"/>
</dbReference>
<dbReference type="SUPFAM" id="SSF46689">
    <property type="entry name" value="Homeodomain-like"/>
    <property type="match status" value="1"/>
</dbReference>
<name>A0A0A6Q3D3_CLOBU</name>
<evidence type="ECO:0000259" key="3">
    <source>
        <dbReference type="PROSITE" id="PS50977"/>
    </source>
</evidence>
<protein>
    <submittedName>
        <fullName evidence="4">TetR family transcriptional regulator</fullName>
    </submittedName>
</protein>
<accession>A0A0A6Q3D3</accession>
<comment type="caution">
    <text evidence="4">The sequence shown here is derived from an EMBL/GenBank/DDBJ whole genome shotgun (WGS) entry which is preliminary data.</text>
</comment>
<dbReference type="Gene3D" id="1.10.357.10">
    <property type="entry name" value="Tetracycline Repressor, domain 2"/>
    <property type="match status" value="1"/>
</dbReference>
<evidence type="ECO:0000256" key="2">
    <source>
        <dbReference type="PROSITE-ProRule" id="PRU00335"/>
    </source>
</evidence>
<sequence length="189" mass="22410">MNQNDLRVIKTKKYIEESFIYLLMQKDFNKITVQDILDKALINRSTFYKHYTDKYQLAETLCNEVFDLLITGVKNRFECANIEDALMVIKPLYQILSVKREEILALYTINTDTIHLYDDMSDFLKRSFYDQYKTKNKKSPDILDCLSELYAALVMTAIRWCLQNDGYEELTSHTQLFLKLAEVFDYPCQ</sequence>
<keyword evidence="1 2" id="KW-0238">DNA-binding</keyword>
<dbReference type="GO" id="GO:0003677">
    <property type="term" value="F:DNA binding"/>
    <property type="evidence" value="ECO:0007669"/>
    <property type="project" value="UniProtKB-UniRule"/>
</dbReference>
<dbReference type="InterPro" id="IPR050624">
    <property type="entry name" value="HTH-type_Tx_Regulator"/>
</dbReference>
<dbReference type="PROSITE" id="PS50977">
    <property type="entry name" value="HTH_TETR_2"/>
    <property type="match status" value="1"/>
</dbReference>
<dbReference type="Pfam" id="PF00440">
    <property type="entry name" value="TetR_N"/>
    <property type="match status" value="1"/>
</dbReference>
<dbReference type="PANTHER" id="PTHR43479">
    <property type="entry name" value="ACREF/ENVCD OPERON REPRESSOR-RELATED"/>
    <property type="match status" value="1"/>
</dbReference>
<feature type="domain" description="HTH tetR-type" evidence="3">
    <location>
        <begin position="9"/>
        <end position="69"/>
    </location>
</feature>
<evidence type="ECO:0000256" key="1">
    <source>
        <dbReference type="ARBA" id="ARBA00023125"/>
    </source>
</evidence>
<dbReference type="PANTHER" id="PTHR43479:SF7">
    <property type="entry name" value="TETR-FAMILY TRANSCRIPTIONAL REGULATOR"/>
    <property type="match status" value="1"/>
</dbReference>
<dbReference type="EMBL" id="LRDH01000096">
    <property type="protein sequence ID" value="PPV15755.1"/>
    <property type="molecule type" value="Genomic_DNA"/>
</dbReference>
<organism evidence="4 5">
    <name type="scientific">Clostridium butyricum</name>
    <dbReference type="NCBI Taxonomy" id="1492"/>
    <lineage>
        <taxon>Bacteria</taxon>
        <taxon>Bacillati</taxon>
        <taxon>Bacillota</taxon>
        <taxon>Clostridia</taxon>
        <taxon>Eubacteriales</taxon>
        <taxon>Clostridiaceae</taxon>
        <taxon>Clostridium</taxon>
    </lineage>
</organism>
<dbReference type="OrthoDB" id="9810250at2"/>
<gene>
    <name evidence="4" type="ORF">AWN73_01285</name>
</gene>
<dbReference type="InterPro" id="IPR001647">
    <property type="entry name" value="HTH_TetR"/>
</dbReference>
<reference evidence="4 5" key="1">
    <citation type="submission" date="2016-01" db="EMBL/GenBank/DDBJ databases">
        <title>Characterization of the Clostridium difficile lineages that are prevalent in Hong Kong and China.</title>
        <authorList>
            <person name="Kwok J.S.-L."/>
            <person name="Lam W.-Y."/>
            <person name="Ip M."/>
            <person name="Chan T.-F."/>
            <person name="Hawkey P.M."/>
            <person name="Tsui S.K.-W."/>
        </authorList>
    </citation>
    <scope>NUCLEOTIDE SEQUENCE [LARGE SCALE GENOMIC DNA]</scope>
    <source>
        <strain evidence="4 5">300064</strain>
    </source>
</reference>